<evidence type="ECO:0008006" key="3">
    <source>
        <dbReference type="Google" id="ProtNLM"/>
    </source>
</evidence>
<dbReference type="Gene3D" id="1.10.3620.10">
    <property type="entry name" value="YdcF like domain"/>
    <property type="match status" value="1"/>
</dbReference>
<comment type="caution">
    <text evidence="1">The sequence shown here is derived from an EMBL/GenBank/DDBJ whole genome shotgun (WGS) entry which is preliminary data.</text>
</comment>
<dbReference type="PANTHER" id="PTHR30336">
    <property type="entry name" value="INNER MEMBRANE PROTEIN, PROBABLE PERMEASE"/>
    <property type="match status" value="1"/>
</dbReference>
<dbReference type="EMBL" id="JACHFH010000032">
    <property type="protein sequence ID" value="MBB5337069.1"/>
    <property type="molecule type" value="Genomic_DNA"/>
</dbReference>
<keyword evidence="2" id="KW-1185">Reference proteome</keyword>
<accession>A0A840UJA6</accession>
<name>A0A840UJA6_9FIRM</name>
<organism evidence="1 2">
    <name type="scientific">Pectinatus brassicae</name>
    <dbReference type="NCBI Taxonomy" id="862415"/>
    <lineage>
        <taxon>Bacteria</taxon>
        <taxon>Bacillati</taxon>
        <taxon>Bacillota</taxon>
        <taxon>Negativicutes</taxon>
        <taxon>Selenomonadales</taxon>
        <taxon>Selenomonadaceae</taxon>
        <taxon>Pectinatus</taxon>
    </lineage>
</organism>
<dbReference type="PANTHER" id="PTHR30336:SF20">
    <property type="entry name" value="DUF218 DOMAIN-CONTAINING PROTEIN"/>
    <property type="match status" value="1"/>
</dbReference>
<proteinExistence type="predicted"/>
<gene>
    <name evidence="1" type="ORF">HNR32_002226</name>
</gene>
<sequence length="269" mass="30430">MEKIAHCINTLAEFCGQRDIDNLSQEILYKKYKIKQADVLVLFGGSILAGGDVLAEAMHNNIAKKYIIVGGAGHTTDNLRKKMQSVLLDIDISNLSEAEIFAAYLQEKYSLQVDLLETKSTNCGNNITLLLNLLKENNIDCKNIIMIQDAAMQRRMAAGLKKYRNDIDIINFTAYKVKVTTKNNELLFDDKIWGMWTMQQYISLLLGEIPRLMDDVNGYGPKGKDYIAHVDIPVKVQKTFTELSKKYSLFIRKADARFANSKNSDCSNK</sequence>
<evidence type="ECO:0000313" key="1">
    <source>
        <dbReference type="EMBL" id="MBB5337069.1"/>
    </source>
</evidence>
<dbReference type="RefSeq" id="WP_183862587.1">
    <property type="nucleotide sequence ID" value="NZ_JACHFH010000032.1"/>
</dbReference>
<dbReference type="GO" id="GO:0005886">
    <property type="term" value="C:plasma membrane"/>
    <property type="evidence" value="ECO:0007669"/>
    <property type="project" value="TreeGrafter"/>
</dbReference>
<evidence type="ECO:0000313" key="2">
    <source>
        <dbReference type="Proteomes" id="UP000559117"/>
    </source>
</evidence>
<dbReference type="InterPro" id="IPR014729">
    <property type="entry name" value="Rossmann-like_a/b/a_fold"/>
</dbReference>
<dbReference type="AlphaFoldDB" id="A0A840UJA6"/>
<dbReference type="InterPro" id="IPR051599">
    <property type="entry name" value="Cell_Envelope_Assoc"/>
</dbReference>
<dbReference type="Gene3D" id="3.40.50.620">
    <property type="entry name" value="HUPs"/>
    <property type="match status" value="1"/>
</dbReference>
<reference evidence="1 2" key="1">
    <citation type="submission" date="2020-08" db="EMBL/GenBank/DDBJ databases">
        <title>Genomic Encyclopedia of Type Strains, Phase IV (KMG-IV): sequencing the most valuable type-strain genomes for metagenomic binning, comparative biology and taxonomic classification.</title>
        <authorList>
            <person name="Goeker M."/>
        </authorList>
    </citation>
    <scope>NUCLEOTIDE SEQUENCE [LARGE SCALE GENOMIC DNA]</scope>
    <source>
        <strain evidence="1 2">DSM 24661</strain>
    </source>
</reference>
<protein>
    <recommendedName>
        <fullName evidence="3">DUF218 domain-containing protein</fullName>
    </recommendedName>
</protein>
<dbReference type="Proteomes" id="UP000559117">
    <property type="component" value="Unassembled WGS sequence"/>
</dbReference>